<dbReference type="InterPro" id="IPR001188">
    <property type="entry name" value="Sperm_putr-bd"/>
</dbReference>
<dbReference type="KEGG" id="nsr:NS506_03773"/>
<dbReference type="RefSeq" id="WP_045439659.1">
    <property type="nucleotide sequence ID" value="NZ_AP028459.1"/>
</dbReference>
<dbReference type="PANTHER" id="PTHR30222">
    <property type="entry name" value="SPERMIDINE/PUTRESCINE-BINDING PERIPLASMIC PROTEIN"/>
    <property type="match status" value="1"/>
</dbReference>
<dbReference type="AlphaFoldDB" id="A0ABC9Z3M7"/>
<dbReference type="GeneID" id="93376170"/>
<protein>
    <submittedName>
        <fullName evidence="6">ABC transporter substrate-binding protein</fullName>
    </submittedName>
</protein>
<accession>A0ABC9Z3M7</accession>
<sequence length="404" mass="43338">MYDSSDSLPPAVRGVLASRPTRRGLLRGGAMLALGGALAACGTKGSSKNGESACAVPTDQSASEKTLGFSNWPGYLDEAPGNAEIHPTMAEFTKQTGIKVDYVADINDNNEFWGKISAQLAACKNIDRDIIVLSDSTAVRVVRQGYTQKLDVSKMPNFVKNLHPMLRGADIDPANDHLVPWQSGLVGIGVNTNVTGEVRSIDELLTRPDLKGKVTCLTEMPDTMGLMLHAVGKSAAKFGDDDFDAALGKLQKAVQSGHVRKFTGNEYVQDLAKGDIAACMAWSGDVIQLAAQDPKIKFVMPAEGAMLYSDNAMIPVTSPHAANAMALLDFYYNPAVAARLAAFVNYVCPVAGAQEEMAKFNPELAQNPLIFPSVEEQKKMQIFMSLSEAKDKDYQAKFQALTGA</sequence>
<comment type="subcellular location">
    <subcellularLocation>
        <location evidence="1">Periplasm</location>
    </subcellularLocation>
</comment>
<dbReference type="InterPro" id="IPR006311">
    <property type="entry name" value="TAT_signal"/>
</dbReference>
<keyword evidence="3" id="KW-0732">Signal</keyword>
<name>A0ABC9Z3M7_9NOCA</name>
<dbReference type="PROSITE" id="PS51318">
    <property type="entry name" value="TAT"/>
    <property type="match status" value="1"/>
</dbReference>
<keyword evidence="2" id="KW-0813">Transport</keyword>
<reference evidence="5 8" key="3">
    <citation type="submission" date="2016-10" db="EMBL/GenBank/DDBJ databases">
        <title>Genome sequence of Nocardia seriolae strain EM150506, isolated from Anguila japonica.</title>
        <authorList>
            <person name="Han H.-J."/>
        </authorList>
    </citation>
    <scope>NUCLEOTIDE SEQUENCE [LARGE SCALE GENOMIC DNA]</scope>
    <source>
        <strain evidence="5 8">EM150506</strain>
    </source>
</reference>
<dbReference type="EMBL" id="BBYQ01000153">
    <property type="protein sequence ID" value="GAP32354.1"/>
    <property type="molecule type" value="Genomic_DNA"/>
</dbReference>
<dbReference type="Gene3D" id="3.40.190.10">
    <property type="entry name" value="Periplasmic binding protein-like II"/>
    <property type="match status" value="2"/>
</dbReference>
<evidence type="ECO:0000256" key="1">
    <source>
        <dbReference type="ARBA" id="ARBA00004418"/>
    </source>
</evidence>
<dbReference type="InterPro" id="IPR006059">
    <property type="entry name" value="SBP"/>
</dbReference>
<evidence type="ECO:0000256" key="3">
    <source>
        <dbReference type="ARBA" id="ARBA00022729"/>
    </source>
</evidence>
<dbReference type="PRINTS" id="PR00909">
    <property type="entry name" value="SPERMDNBNDNG"/>
</dbReference>
<reference evidence="6 7" key="2">
    <citation type="journal article" date="2016" name="Genome Announc.">
        <title>Draft Genome Sequence of Erythromycin- and Oxytetracycline-Sensitive Nocardia seriolae Strain U-1 (NBRC 110359).</title>
        <authorList>
            <person name="Imajoh M."/>
            <person name="Sukeda M."/>
            <person name="Shimizu M."/>
            <person name="Yamane J."/>
            <person name="Ohnishi K."/>
            <person name="Oshima S."/>
        </authorList>
    </citation>
    <scope>NUCLEOTIDE SEQUENCE [LARGE SCALE GENOMIC DNA]</scope>
    <source>
        <strain evidence="6 7">U-1</strain>
    </source>
</reference>
<evidence type="ECO:0000313" key="7">
    <source>
        <dbReference type="Proteomes" id="UP000037179"/>
    </source>
</evidence>
<dbReference type="SUPFAM" id="SSF53850">
    <property type="entry name" value="Periplasmic binding protein-like II"/>
    <property type="match status" value="1"/>
</dbReference>
<gene>
    <name evidence="5" type="ORF">NS506_03773</name>
    <name evidence="6" type="ORF">NSK11_contig00153-0008</name>
</gene>
<keyword evidence="4" id="KW-0574">Periplasm</keyword>
<dbReference type="Proteomes" id="UP000180166">
    <property type="component" value="Chromosome"/>
</dbReference>
<keyword evidence="7" id="KW-1185">Reference proteome</keyword>
<dbReference type="EMBL" id="CP017839">
    <property type="protein sequence ID" value="APA97822.1"/>
    <property type="molecule type" value="Genomic_DNA"/>
</dbReference>
<evidence type="ECO:0000256" key="2">
    <source>
        <dbReference type="ARBA" id="ARBA00022448"/>
    </source>
</evidence>
<evidence type="ECO:0000313" key="6">
    <source>
        <dbReference type="EMBL" id="GAP32354.1"/>
    </source>
</evidence>
<evidence type="ECO:0000256" key="4">
    <source>
        <dbReference type="ARBA" id="ARBA00022764"/>
    </source>
</evidence>
<dbReference type="GO" id="GO:0042597">
    <property type="term" value="C:periplasmic space"/>
    <property type="evidence" value="ECO:0007669"/>
    <property type="project" value="UniProtKB-SubCell"/>
</dbReference>
<evidence type="ECO:0000313" key="5">
    <source>
        <dbReference type="EMBL" id="APA97822.1"/>
    </source>
</evidence>
<reference evidence="7" key="1">
    <citation type="submission" date="2015-07" db="EMBL/GenBank/DDBJ databases">
        <title>Nocardia seriolae U-1 whole genome shotgun sequence.</title>
        <authorList>
            <person name="Imajoh M."/>
            <person name="Fukumoto Y."/>
            <person name="Sukeda M."/>
            <person name="Yamane J."/>
            <person name="Yamasaki K."/>
            <person name="Shimizu M."/>
            <person name="Ohnishi K."/>
            <person name="Oshima S."/>
        </authorList>
    </citation>
    <scope>NUCLEOTIDE SEQUENCE [LARGE SCALE GENOMIC DNA]</scope>
    <source>
        <strain evidence="7">U-1</strain>
    </source>
</reference>
<dbReference type="Pfam" id="PF13416">
    <property type="entry name" value="SBP_bac_8"/>
    <property type="match status" value="1"/>
</dbReference>
<evidence type="ECO:0000313" key="8">
    <source>
        <dbReference type="Proteomes" id="UP000180166"/>
    </source>
</evidence>
<dbReference type="PANTHER" id="PTHR30222:SF17">
    <property type="entry name" value="SPERMIDINE_PUTRESCINE-BINDING PERIPLASMIC PROTEIN"/>
    <property type="match status" value="1"/>
</dbReference>
<dbReference type="Proteomes" id="UP000037179">
    <property type="component" value="Unassembled WGS sequence"/>
</dbReference>
<organism evidence="6 7">
    <name type="scientific">Nocardia seriolae</name>
    <dbReference type="NCBI Taxonomy" id="37332"/>
    <lineage>
        <taxon>Bacteria</taxon>
        <taxon>Bacillati</taxon>
        <taxon>Actinomycetota</taxon>
        <taxon>Actinomycetes</taxon>
        <taxon>Mycobacteriales</taxon>
        <taxon>Nocardiaceae</taxon>
        <taxon>Nocardia</taxon>
    </lineage>
</organism>
<proteinExistence type="predicted"/>
<dbReference type="CDD" id="cd13590">
    <property type="entry name" value="PBP2_PotD_PotF_like"/>
    <property type="match status" value="1"/>
</dbReference>